<feature type="compositionally biased region" description="Acidic residues" evidence="6">
    <location>
        <begin position="474"/>
        <end position="492"/>
    </location>
</feature>
<reference evidence="8" key="1">
    <citation type="submission" date="2021-03" db="EMBL/GenBank/DDBJ databases">
        <title>Evolutionary innovations through gain and loss of genes in the ectomycorrhizal Boletales.</title>
        <authorList>
            <person name="Wu G."/>
            <person name="Miyauchi S."/>
            <person name="Morin E."/>
            <person name="Yang Z.-L."/>
            <person name="Xu J."/>
            <person name="Martin F.M."/>
        </authorList>
    </citation>
    <scope>NUCLEOTIDE SEQUENCE</scope>
    <source>
        <strain evidence="8">BR01</strain>
    </source>
</reference>
<evidence type="ECO:0000256" key="2">
    <source>
        <dbReference type="ARBA" id="ARBA00022771"/>
    </source>
</evidence>
<gene>
    <name evidence="8" type="ORF">JVT61DRAFT_8272</name>
</gene>
<dbReference type="PROSITE" id="PS50089">
    <property type="entry name" value="ZF_RING_2"/>
    <property type="match status" value="1"/>
</dbReference>
<dbReference type="PANTHER" id="PTHR12109">
    <property type="entry name" value="RING FINGER PROTEIN 141-RELATED"/>
    <property type="match status" value="1"/>
</dbReference>
<evidence type="ECO:0000313" key="8">
    <source>
        <dbReference type="EMBL" id="KAG6380183.1"/>
    </source>
</evidence>
<dbReference type="Gene3D" id="3.30.40.10">
    <property type="entry name" value="Zinc/RING finger domain, C3HC4 (zinc finger)"/>
    <property type="match status" value="1"/>
</dbReference>
<sequence>MPSSTRPVTPGPSNAHQSSKRTMSDVESAPQDPKKARTNSSAEPSTRRDSNRDARRRRKRKKKAPVVNPAAKNEATQSRLDERSRAPLSARNEVIRFNSVPSEADLPASVVAATKYCSQTPSLKPFGKSREGSSETLDGHRSQGMPSALHDKEQNGSKVRPLLWPSSNSLEEKIAKLEAELKSKNNLIASHQALLNQVQQAVTCQVCLDLMYKPYALAPCGHLACHSCLVNWFTAPQPDNRPTPPALMRRKTCPHCRAVVHARPVEVWGVKGIAQAAGKSGLLQNQLPVPVAPESIDANADPWKDIFPKPGTTSHRGFPWFLPDVDVDDDDIHIADVVPRGEDVGMLDMEDGGIFRCLDCMHEIWDGVCSSCGRVYPGHRPEGDEDDEGDPVGWLEDQTGAEEVDVADDPGWMGLEDGEADEDDVDDWHPFEPWRRPFHNIFRGPWGFLGTIHVDEEEDEDDTHGRVDDLRVADEDEESVDEGYESSFIDDGDGIANLGDGLRIYEIVDDGEDEGYSPNRRSGSVDLVSNEGDDQERSSDVPERSWAGRRYGPRVVSSDEEADELEEVPLNQWA</sequence>
<keyword evidence="3" id="KW-0862">Zinc</keyword>
<feature type="coiled-coil region" evidence="5">
    <location>
        <begin position="167"/>
        <end position="194"/>
    </location>
</feature>
<protein>
    <recommendedName>
        <fullName evidence="7">RING-type domain-containing protein</fullName>
    </recommendedName>
</protein>
<dbReference type="InterPro" id="IPR001841">
    <property type="entry name" value="Znf_RING"/>
</dbReference>
<evidence type="ECO:0000313" key="9">
    <source>
        <dbReference type="Proteomes" id="UP000683000"/>
    </source>
</evidence>
<dbReference type="GO" id="GO:0004842">
    <property type="term" value="F:ubiquitin-protein transferase activity"/>
    <property type="evidence" value="ECO:0007669"/>
    <property type="project" value="TreeGrafter"/>
</dbReference>
<feature type="compositionally biased region" description="Basic residues" evidence="6">
    <location>
        <begin position="54"/>
        <end position="64"/>
    </location>
</feature>
<keyword evidence="5" id="KW-0175">Coiled coil</keyword>
<dbReference type="InterPro" id="IPR013083">
    <property type="entry name" value="Znf_RING/FYVE/PHD"/>
</dbReference>
<dbReference type="Proteomes" id="UP000683000">
    <property type="component" value="Unassembled WGS sequence"/>
</dbReference>
<keyword evidence="2 4" id="KW-0863">Zinc-finger</keyword>
<feature type="domain" description="RING-type" evidence="7">
    <location>
        <begin position="204"/>
        <end position="257"/>
    </location>
</feature>
<dbReference type="InterPro" id="IPR027370">
    <property type="entry name" value="Znf-RING_euk"/>
</dbReference>
<organism evidence="8 9">
    <name type="scientific">Boletus reticuloceps</name>
    <dbReference type="NCBI Taxonomy" id="495285"/>
    <lineage>
        <taxon>Eukaryota</taxon>
        <taxon>Fungi</taxon>
        <taxon>Dikarya</taxon>
        <taxon>Basidiomycota</taxon>
        <taxon>Agaricomycotina</taxon>
        <taxon>Agaricomycetes</taxon>
        <taxon>Agaricomycetidae</taxon>
        <taxon>Boletales</taxon>
        <taxon>Boletineae</taxon>
        <taxon>Boletaceae</taxon>
        <taxon>Boletoideae</taxon>
        <taxon>Boletus</taxon>
    </lineage>
</organism>
<feature type="compositionally biased region" description="Acidic residues" evidence="6">
    <location>
        <begin position="558"/>
        <end position="567"/>
    </location>
</feature>
<feature type="region of interest" description="Disordered" evidence="6">
    <location>
        <begin position="120"/>
        <end position="163"/>
    </location>
</feature>
<dbReference type="SMART" id="SM00184">
    <property type="entry name" value="RING"/>
    <property type="match status" value="1"/>
</dbReference>
<dbReference type="OrthoDB" id="6105938at2759"/>
<evidence type="ECO:0000256" key="6">
    <source>
        <dbReference type="SAM" id="MobiDB-lite"/>
    </source>
</evidence>
<dbReference type="SUPFAM" id="SSF57850">
    <property type="entry name" value="RING/U-box"/>
    <property type="match status" value="1"/>
</dbReference>
<evidence type="ECO:0000256" key="3">
    <source>
        <dbReference type="ARBA" id="ARBA00022833"/>
    </source>
</evidence>
<dbReference type="AlphaFoldDB" id="A0A8I3ACB5"/>
<feature type="compositionally biased region" description="Basic and acidic residues" evidence="6">
    <location>
        <begin position="463"/>
        <end position="473"/>
    </location>
</feature>
<comment type="caution">
    <text evidence="8">The sequence shown here is derived from an EMBL/GenBank/DDBJ whole genome shotgun (WGS) entry which is preliminary data.</text>
</comment>
<keyword evidence="9" id="KW-1185">Reference proteome</keyword>
<evidence type="ECO:0000256" key="5">
    <source>
        <dbReference type="SAM" id="Coils"/>
    </source>
</evidence>
<dbReference type="GO" id="GO:0008270">
    <property type="term" value="F:zinc ion binding"/>
    <property type="evidence" value="ECO:0007669"/>
    <property type="project" value="UniProtKB-KW"/>
</dbReference>
<dbReference type="Pfam" id="PF13445">
    <property type="entry name" value="zf-RING_UBOX"/>
    <property type="match status" value="1"/>
</dbReference>
<dbReference type="PANTHER" id="PTHR12109:SF3">
    <property type="entry name" value="RING FINGER PROTEIN 141"/>
    <property type="match status" value="1"/>
</dbReference>
<name>A0A8I3ACB5_9AGAM</name>
<evidence type="ECO:0000256" key="1">
    <source>
        <dbReference type="ARBA" id="ARBA00022723"/>
    </source>
</evidence>
<feature type="compositionally biased region" description="Polar residues" evidence="6">
    <location>
        <begin position="1"/>
        <end position="21"/>
    </location>
</feature>
<proteinExistence type="predicted"/>
<evidence type="ECO:0000259" key="7">
    <source>
        <dbReference type="PROSITE" id="PS50089"/>
    </source>
</evidence>
<dbReference type="EMBL" id="JAGFBS010000003">
    <property type="protein sequence ID" value="KAG6380183.1"/>
    <property type="molecule type" value="Genomic_DNA"/>
</dbReference>
<feature type="region of interest" description="Disordered" evidence="6">
    <location>
        <begin position="511"/>
        <end position="574"/>
    </location>
</feature>
<feature type="region of interest" description="Disordered" evidence="6">
    <location>
        <begin position="457"/>
        <end position="492"/>
    </location>
</feature>
<feature type="region of interest" description="Disordered" evidence="6">
    <location>
        <begin position="1"/>
        <end position="87"/>
    </location>
</feature>
<dbReference type="InterPro" id="IPR047126">
    <property type="entry name" value="RNF141-like"/>
</dbReference>
<evidence type="ECO:0000256" key="4">
    <source>
        <dbReference type="PROSITE-ProRule" id="PRU00175"/>
    </source>
</evidence>
<accession>A0A8I3ACB5</accession>
<feature type="compositionally biased region" description="Basic and acidic residues" evidence="6">
    <location>
        <begin position="128"/>
        <end position="141"/>
    </location>
</feature>
<dbReference type="GO" id="GO:0051865">
    <property type="term" value="P:protein autoubiquitination"/>
    <property type="evidence" value="ECO:0007669"/>
    <property type="project" value="TreeGrafter"/>
</dbReference>
<keyword evidence="1" id="KW-0479">Metal-binding</keyword>